<dbReference type="PIRSF" id="PIRSF000538">
    <property type="entry name" value="GlpK"/>
    <property type="match status" value="1"/>
</dbReference>
<evidence type="ECO:0000313" key="16">
    <source>
        <dbReference type="Proteomes" id="UP000198287"/>
    </source>
</evidence>
<dbReference type="Proteomes" id="UP000198287">
    <property type="component" value="Unassembled WGS sequence"/>
</dbReference>
<dbReference type="SUPFAM" id="SSF53067">
    <property type="entry name" value="Actin-like ATPase domain"/>
    <property type="match status" value="2"/>
</dbReference>
<dbReference type="FunFam" id="3.30.420.40:FF:000177">
    <property type="entry name" value="Glycerol kinase"/>
    <property type="match status" value="1"/>
</dbReference>
<evidence type="ECO:0000256" key="8">
    <source>
        <dbReference type="ARBA" id="ARBA00022840"/>
    </source>
</evidence>
<dbReference type="Pfam" id="PF02782">
    <property type="entry name" value="FGGY_C"/>
    <property type="match status" value="1"/>
</dbReference>
<evidence type="ECO:0000256" key="2">
    <source>
        <dbReference type="ARBA" id="ARBA00009156"/>
    </source>
</evidence>
<comment type="pathway">
    <text evidence="1">Polyol metabolism; glycerol degradation via glycerol kinase pathway; sn-glycerol 3-phosphate from glycerol: step 1/1.</text>
</comment>
<keyword evidence="8" id="KW-0067">ATP-binding</keyword>
<evidence type="ECO:0000256" key="3">
    <source>
        <dbReference type="ARBA" id="ARBA00012099"/>
    </source>
</evidence>
<dbReference type="AlphaFoldDB" id="A0A226CTP2"/>
<keyword evidence="7" id="KW-0319">Glycerol metabolism</keyword>
<dbReference type="GO" id="GO:0046167">
    <property type="term" value="P:glycerol-3-phosphate biosynthetic process"/>
    <property type="evidence" value="ECO:0007669"/>
    <property type="project" value="TreeGrafter"/>
</dbReference>
<dbReference type="PROSITE" id="PS00445">
    <property type="entry name" value="FGGY_KINASES_2"/>
    <property type="match status" value="1"/>
</dbReference>
<evidence type="ECO:0000256" key="12">
    <source>
        <dbReference type="RuleBase" id="RU003733"/>
    </source>
</evidence>
<dbReference type="InterPro" id="IPR042018">
    <property type="entry name" value="GK1-3_metazoan-type"/>
</dbReference>
<dbReference type="NCBIfam" id="TIGR01311">
    <property type="entry name" value="glycerol_kin"/>
    <property type="match status" value="1"/>
</dbReference>
<keyword evidence="4 12" id="KW-0808">Transferase</keyword>
<feature type="domain" description="Carbohydrate kinase FGGY N-terminal" evidence="13">
    <location>
        <begin position="6"/>
        <end position="258"/>
    </location>
</feature>
<comment type="catalytic activity">
    <reaction evidence="10">
        <text>glycerol + ATP = sn-glycerol 3-phosphate + ADP + H(+)</text>
        <dbReference type="Rhea" id="RHEA:21644"/>
        <dbReference type="ChEBI" id="CHEBI:15378"/>
        <dbReference type="ChEBI" id="CHEBI:17754"/>
        <dbReference type="ChEBI" id="CHEBI:30616"/>
        <dbReference type="ChEBI" id="CHEBI:57597"/>
        <dbReference type="ChEBI" id="CHEBI:456216"/>
        <dbReference type="EC" id="2.7.1.30"/>
    </reaction>
</comment>
<dbReference type="GO" id="GO:0005524">
    <property type="term" value="F:ATP binding"/>
    <property type="evidence" value="ECO:0007669"/>
    <property type="project" value="UniProtKB-KW"/>
</dbReference>
<evidence type="ECO:0000256" key="11">
    <source>
        <dbReference type="ARBA" id="ARBA00071571"/>
    </source>
</evidence>
<evidence type="ECO:0000256" key="6">
    <source>
        <dbReference type="ARBA" id="ARBA00022777"/>
    </source>
</evidence>
<sequence>MNNFVAAIDQGTSSSRFMVFEANTGKLITFHQVEIPRCAPNQGWVEQDANVLLSSILTCIDGCVKNLQDMGHSPSQIKAVGITNQRETIIAWDKVSGSPLYNAIVWMDTRTVSTVQEILSTKKQETEDIRRISGLPMSTYFSATKLKWLLDHVPEVKQAVDLDRCLFGTVDSWLTWNLTGGCNGGLHVTDVTNASRTMLMNLETLQWDPYLCDFFGIDVKLLPEIRSSSEIYGHLLSTGLAGVPISGILGDQQAALVGQRCFKPGQAKCTYGTAGVLLFNTGSTIVPSTQGLLTTVGYQLGPDRPVVYALEGSIAIAGAVIRWLRDNLDFGGSYEEMVKLSESVEETGVVFFVPAFSGLFAPYWRSDARGLICGLTEFSTKSHITRAAYEGVAFQVKEILSAINSEVGVVPISSLRVDGGMTVVDHLMQLQADFLGIEVLRTEMGEMSALGAAMAAGNAKGVQVWDIFTQSDSIPGHAFQPRITAKAIDRFRFSVKNTFELLCDITNKPHLDTTVTARSRGPRKSKLLTALD</sequence>
<dbReference type="STRING" id="158441.A0A226CTP2"/>
<dbReference type="InterPro" id="IPR018484">
    <property type="entry name" value="FGGY_N"/>
</dbReference>
<keyword evidence="5" id="KW-0547">Nucleotide-binding</keyword>
<evidence type="ECO:0000256" key="10">
    <source>
        <dbReference type="ARBA" id="ARBA00052101"/>
    </source>
</evidence>
<dbReference type="InterPro" id="IPR018485">
    <property type="entry name" value="FGGY_C"/>
</dbReference>
<dbReference type="OrthoDB" id="5422795at2759"/>
<feature type="domain" description="Carbohydrate kinase FGGY C-terminal" evidence="14">
    <location>
        <begin position="267"/>
        <end position="457"/>
    </location>
</feature>
<dbReference type="GO" id="GO:0004370">
    <property type="term" value="F:glycerol kinase activity"/>
    <property type="evidence" value="ECO:0007669"/>
    <property type="project" value="UniProtKB-EC"/>
</dbReference>
<dbReference type="GO" id="GO:0006641">
    <property type="term" value="P:triglyceride metabolic process"/>
    <property type="evidence" value="ECO:0007669"/>
    <property type="project" value="TreeGrafter"/>
</dbReference>
<dbReference type="InterPro" id="IPR005999">
    <property type="entry name" value="Glycerol_kin"/>
</dbReference>
<dbReference type="EC" id="2.7.1.30" evidence="3"/>
<gene>
    <name evidence="15" type="ORF">Fcan01_28423</name>
</gene>
<dbReference type="EMBL" id="LNIX01000071">
    <property type="protein sequence ID" value="OXA36825.1"/>
    <property type="molecule type" value="Genomic_DNA"/>
</dbReference>
<keyword evidence="6 12" id="KW-0418">Kinase</keyword>
<evidence type="ECO:0000313" key="15">
    <source>
        <dbReference type="EMBL" id="OXA36825.1"/>
    </source>
</evidence>
<dbReference type="NCBIfam" id="NF000756">
    <property type="entry name" value="PRK00047.1"/>
    <property type="match status" value="1"/>
</dbReference>
<dbReference type="OMA" id="VQWMRDQ"/>
<evidence type="ECO:0000259" key="13">
    <source>
        <dbReference type="Pfam" id="PF00370"/>
    </source>
</evidence>
<evidence type="ECO:0000256" key="7">
    <source>
        <dbReference type="ARBA" id="ARBA00022798"/>
    </source>
</evidence>
<dbReference type="UniPathway" id="UPA00618">
    <property type="reaction ID" value="UER00672"/>
</dbReference>
<evidence type="ECO:0000256" key="1">
    <source>
        <dbReference type="ARBA" id="ARBA00005190"/>
    </source>
</evidence>
<dbReference type="PANTHER" id="PTHR10196">
    <property type="entry name" value="SUGAR KINASE"/>
    <property type="match status" value="1"/>
</dbReference>
<dbReference type="CDD" id="cd07792">
    <property type="entry name" value="ASKHA_NBD_FGGY_GK1-3-like"/>
    <property type="match status" value="1"/>
</dbReference>
<dbReference type="InterPro" id="IPR018483">
    <property type="entry name" value="Carb_kinase_FGGY_CS"/>
</dbReference>
<dbReference type="PANTHER" id="PTHR10196:SF69">
    <property type="entry name" value="GLYCEROL KINASE"/>
    <property type="match status" value="1"/>
</dbReference>
<evidence type="ECO:0000256" key="9">
    <source>
        <dbReference type="ARBA" id="ARBA00043149"/>
    </source>
</evidence>
<proteinExistence type="inferred from homology"/>
<organism evidence="15 16">
    <name type="scientific">Folsomia candida</name>
    <name type="common">Springtail</name>
    <dbReference type="NCBI Taxonomy" id="158441"/>
    <lineage>
        <taxon>Eukaryota</taxon>
        <taxon>Metazoa</taxon>
        <taxon>Ecdysozoa</taxon>
        <taxon>Arthropoda</taxon>
        <taxon>Hexapoda</taxon>
        <taxon>Collembola</taxon>
        <taxon>Entomobryomorpha</taxon>
        <taxon>Isotomoidea</taxon>
        <taxon>Isotomidae</taxon>
        <taxon>Proisotominae</taxon>
        <taxon>Folsomia</taxon>
    </lineage>
</organism>
<comment type="caution">
    <text evidence="15">The sequence shown here is derived from an EMBL/GenBank/DDBJ whole genome shotgun (WGS) entry which is preliminary data.</text>
</comment>
<dbReference type="PROSITE" id="PS00933">
    <property type="entry name" value="FGGY_KINASES_1"/>
    <property type="match status" value="1"/>
</dbReference>
<evidence type="ECO:0000256" key="4">
    <source>
        <dbReference type="ARBA" id="ARBA00022679"/>
    </source>
</evidence>
<protein>
    <recommendedName>
        <fullName evidence="11">Probable glycerol kinase</fullName>
        <ecNumber evidence="3">2.7.1.30</ecNumber>
    </recommendedName>
    <alternativeName>
        <fullName evidence="9">ATP:glycerol 3-phosphotransferase</fullName>
    </alternativeName>
</protein>
<evidence type="ECO:0000259" key="14">
    <source>
        <dbReference type="Pfam" id="PF02782"/>
    </source>
</evidence>
<accession>A0A226CTP2</accession>
<dbReference type="GO" id="GO:0005739">
    <property type="term" value="C:mitochondrion"/>
    <property type="evidence" value="ECO:0007669"/>
    <property type="project" value="TreeGrafter"/>
</dbReference>
<dbReference type="Gene3D" id="3.30.420.40">
    <property type="match status" value="2"/>
</dbReference>
<keyword evidence="16" id="KW-1185">Reference proteome</keyword>
<reference evidence="15 16" key="1">
    <citation type="submission" date="2015-12" db="EMBL/GenBank/DDBJ databases">
        <title>The genome of Folsomia candida.</title>
        <authorList>
            <person name="Faddeeva A."/>
            <person name="Derks M.F."/>
            <person name="Anvar Y."/>
            <person name="Smit S."/>
            <person name="Van Straalen N."/>
            <person name="Roelofs D."/>
        </authorList>
    </citation>
    <scope>NUCLEOTIDE SEQUENCE [LARGE SCALE GENOMIC DNA]</scope>
    <source>
        <strain evidence="15 16">VU population</strain>
        <tissue evidence="15">Whole body</tissue>
    </source>
</reference>
<name>A0A226CTP2_FOLCA</name>
<evidence type="ECO:0000256" key="5">
    <source>
        <dbReference type="ARBA" id="ARBA00022741"/>
    </source>
</evidence>
<dbReference type="InterPro" id="IPR043129">
    <property type="entry name" value="ATPase_NBD"/>
</dbReference>
<dbReference type="GO" id="GO:0019563">
    <property type="term" value="P:glycerol catabolic process"/>
    <property type="evidence" value="ECO:0007669"/>
    <property type="project" value="UniProtKB-UniPathway"/>
</dbReference>
<comment type="similarity">
    <text evidence="2 12">Belongs to the FGGY kinase family.</text>
</comment>
<dbReference type="Pfam" id="PF00370">
    <property type="entry name" value="FGGY_N"/>
    <property type="match status" value="1"/>
</dbReference>
<dbReference type="InterPro" id="IPR000577">
    <property type="entry name" value="Carb_kinase_FGGY"/>
</dbReference>